<dbReference type="EMBL" id="QNUX01000015">
    <property type="protein sequence ID" value="RBN49258.1"/>
    <property type="molecule type" value="Genomic_DNA"/>
</dbReference>
<comment type="caution">
    <text evidence="3">The sequence shown here is derived from an EMBL/GenBank/DDBJ whole genome shotgun (WGS) entry which is preliminary data.</text>
</comment>
<evidence type="ECO:0000259" key="2">
    <source>
        <dbReference type="Pfam" id="PF18050"/>
    </source>
</evidence>
<dbReference type="PROSITE" id="PS51257">
    <property type="entry name" value="PROKAR_LIPOPROTEIN"/>
    <property type="match status" value="1"/>
</dbReference>
<proteinExistence type="predicted"/>
<dbReference type="SUPFAM" id="SSF50891">
    <property type="entry name" value="Cyclophilin-like"/>
    <property type="match status" value="1"/>
</dbReference>
<dbReference type="AlphaFoldDB" id="A0A366AZ80"/>
<feature type="chain" id="PRO_5016909149" description="Cyclophilin-like domain-containing protein" evidence="1">
    <location>
        <begin position="22"/>
        <end position="158"/>
    </location>
</feature>
<dbReference type="Proteomes" id="UP000253676">
    <property type="component" value="Unassembled WGS sequence"/>
</dbReference>
<reference evidence="3 4" key="1">
    <citation type="submission" date="2018-07" db="EMBL/GenBank/DDBJ databases">
        <title>Complete genome sequence of Flavobacterium psychrolimnae LMG 22018.</title>
        <authorList>
            <person name="Kim D.-U."/>
        </authorList>
    </citation>
    <scope>NUCLEOTIDE SEQUENCE [LARGE SCALE GENOMIC DNA]</scope>
    <source>
        <strain evidence="3 4">LMG 22018</strain>
    </source>
</reference>
<name>A0A366AZ80_9FLAO</name>
<evidence type="ECO:0000256" key="1">
    <source>
        <dbReference type="SAM" id="SignalP"/>
    </source>
</evidence>
<gene>
    <name evidence="3" type="ORF">DR980_14345</name>
</gene>
<accession>A0A366AZ80</accession>
<dbReference type="OrthoDB" id="9801466at2"/>
<keyword evidence="4" id="KW-1185">Reference proteome</keyword>
<evidence type="ECO:0000313" key="4">
    <source>
        <dbReference type="Proteomes" id="UP000253676"/>
    </source>
</evidence>
<dbReference type="InterPro" id="IPR041183">
    <property type="entry name" value="Cyclophilin-like"/>
</dbReference>
<organism evidence="3 4">
    <name type="scientific">Flavobacterium psychrolimnae</name>
    <dbReference type="NCBI Taxonomy" id="249351"/>
    <lineage>
        <taxon>Bacteria</taxon>
        <taxon>Pseudomonadati</taxon>
        <taxon>Bacteroidota</taxon>
        <taxon>Flavobacteriia</taxon>
        <taxon>Flavobacteriales</taxon>
        <taxon>Flavobacteriaceae</taxon>
        <taxon>Flavobacterium</taxon>
    </lineage>
</organism>
<sequence>MALKNLITTIFVFISFSVSLASCNQEEKTITNQTNGNTTNPIGSKMKITIDTSVFTATLTDDETTAAFQTILPMTINMSELNGNEKFFYFASTLPSNASPGGSIQVGDLMLYGNNCLVLFYENLNTSYSYSRLGKIDNTTGLVAALGSGNVTIKLELE</sequence>
<feature type="signal peptide" evidence="1">
    <location>
        <begin position="1"/>
        <end position="21"/>
    </location>
</feature>
<keyword evidence="1" id="KW-0732">Signal</keyword>
<evidence type="ECO:0000313" key="3">
    <source>
        <dbReference type="EMBL" id="RBN49258.1"/>
    </source>
</evidence>
<dbReference type="Gene3D" id="2.40.100.20">
    <property type="match status" value="1"/>
</dbReference>
<protein>
    <recommendedName>
        <fullName evidence="2">Cyclophilin-like domain-containing protein</fullName>
    </recommendedName>
</protein>
<feature type="domain" description="Cyclophilin-like" evidence="2">
    <location>
        <begin position="48"/>
        <end position="156"/>
    </location>
</feature>
<dbReference type="Pfam" id="PF18050">
    <property type="entry name" value="Cyclophil_like2"/>
    <property type="match status" value="1"/>
</dbReference>
<dbReference type="InterPro" id="IPR029000">
    <property type="entry name" value="Cyclophilin-like_dom_sf"/>
</dbReference>